<comment type="caution">
    <text evidence="1">The sequence shown here is derived from an EMBL/GenBank/DDBJ whole genome shotgun (WGS) entry which is preliminary data.</text>
</comment>
<evidence type="ECO:0000313" key="1">
    <source>
        <dbReference type="EMBL" id="KAJ4466480.1"/>
    </source>
</evidence>
<protein>
    <submittedName>
        <fullName evidence="1">Uncharacterized protein</fullName>
    </submittedName>
</protein>
<reference evidence="1" key="2">
    <citation type="journal article" date="2023" name="Proc. Natl. Acad. Sci. U.S.A.">
        <title>A global phylogenomic analysis of the shiitake genus Lentinula.</title>
        <authorList>
            <person name="Sierra-Patev S."/>
            <person name="Min B."/>
            <person name="Naranjo-Ortiz M."/>
            <person name="Looney B."/>
            <person name="Konkel Z."/>
            <person name="Slot J.C."/>
            <person name="Sakamoto Y."/>
            <person name="Steenwyk J.L."/>
            <person name="Rokas A."/>
            <person name="Carro J."/>
            <person name="Camarero S."/>
            <person name="Ferreira P."/>
            <person name="Molpeceres G."/>
            <person name="Ruiz-Duenas F.J."/>
            <person name="Serrano A."/>
            <person name="Henrissat B."/>
            <person name="Drula E."/>
            <person name="Hughes K.W."/>
            <person name="Mata J.L."/>
            <person name="Ishikawa N.K."/>
            <person name="Vargas-Isla R."/>
            <person name="Ushijima S."/>
            <person name="Smith C.A."/>
            <person name="Donoghue J."/>
            <person name="Ahrendt S."/>
            <person name="Andreopoulos W."/>
            <person name="He G."/>
            <person name="LaButti K."/>
            <person name="Lipzen A."/>
            <person name="Ng V."/>
            <person name="Riley R."/>
            <person name="Sandor L."/>
            <person name="Barry K."/>
            <person name="Martinez A.T."/>
            <person name="Xiao Y."/>
            <person name="Gibbons J.G."/>
            <person name="Terashima K."/>
            <person name="Grigoriev I.V."/>
            <person name="Hibbett D."/>
        </authorList>
    </citation>
    <scope>NUCLEOTIDE SEQUENCE</scope>
    <source>
        <strain evidence="1">Sp2 HRB7682 ss15</strain>
    </source>
</reference>
<organism evidence="1 2">
    <name type="scientific">Lentinula lateritia</name>
    <dbReference type="NCBI Taxonomy" id="40482"/>
    <lineage>
        <taxon>Eukaryota</taxon>
        <taxon>Fungi</taxon>
        <taxon>Dikarya</taxon>
        <taxon>Basidiomycota</taxon>
        <taxon>Agaricomycotina</taxon>
        <taxon>Agaricomycetes</taxon>
        <taxon>Agaricomycetidae</taxon>
        <taxon>Agaricales</taxon>
        <taxon>Marasmiineae</taxon>
        <taxon>Omphalotaceae</taxon>
        <taxon>Lentinula</taxon>
    </lineage>
</organism>
<dbReference type="AlphaFoldDB" id="A0A9W8ZTE2"/>
<reference evidence="1" key="1">
    <citation type="submission" date="2022-08" db="EMBL/GenBank/DDBJ databases">
        <authorList>
            <consortium name="DOE Joint Genome Institute"/>
            <person name="Min B."/>
            <person name="Riley R."/>
            <person name="Sierra-Patev S."/>
            <person name="Naranjo-Ortiz M."/>
            <person name="Looney B."/>
            <person name="Konkel Z."/>
            <person name="Slot J.C."/>
            <person name="Sakamoto Y."/>
            <person name="Steenwyk J.L."/>
            <person name="Rokas A."/>
            <person name="Carro J."/>
            <person name="Camarero S."/>
            <person name="Ferreira P."/>
            <person name="Molpeceres G."/>
            <person name="Ruiz-Duenas F.J."/>
            <person name="Serrano A."/>
            <person name="Henrissat B."/>
            <person name="Drula E."/>
            <person name="Hughes K.W."/>
            <person name="Mata J.L."/>
            <person name="Ishikawa N.K."/>
            <person name="Vargas-Isla R."/>
            <person name="Ushijima S."/>
            <person name="Smith C.A."/>
            <person name="Ahrendt S."/>
            <person name="Andreopoulos W."/>
            <person name="He G."/>
            <person name="Labutti K."/>
            <person name="Lipzen A."/>
            <person name="Ng V."/>
            <person name="Sandor L."/>
            <person name="Barry K."/>
            <person name="Martinez A.T."/>
            <person name="Xiao Y."/>
            <person name="Gibbons J.G."/>
            <person name="Terashima K."/>
            <person name="Hibbett D.S."/>
            <person name="Grigoriev I.V."/>
        </authorList>
    </citation>
    <scope>NUCLEOTIDE SEQUENCE</scope>
    <source>
        <strain evidence="1">Sp2 HRB7682 ss15</strain>
    </source>
</reference>
<sequence length="704" mass="78104">MAPTPNAQHRFTFPPFPPVPTGATVISFKDFKENGIKIQEDDYDGPEVDALGISTVTIEKRHVGDFCKSNTRSAQHVVTTGQESSTGGAPSVLKTWLQDWEEISTRKSGEFYDKKENITDRIYQATRAFNAGRAWPKTDRYKRVREQWDQFQLYTGVLNIIPAHKPVQDSMALTEDDGFEDDDSGFPETLPFVSTDEQEGTTNIHESAGKVEDPAPVQSQKEIDYLRQQLKDRHMNRLNEFLIDPKKGVQVYLSSYMRKQGFHYVDENLSLIPTLTRFYIKFLLKDEVFSVKSESEIIASFDQALAIVEIAQTELPLTSQISRCLPWHDMFSGGCEELFKVDNLNVHVPTWANQSNHNLALDVVDGQIDINSTAAATIASTPDSEEQEAEDDIVTPTIEHDLNERSVQESDASPSVSSFSATWGSDQDTLEIATDDVRKWDVGFDKGDTGASAGWGVIDSADISWGEDDLDTWDIPPPTTLLPILGPTALPLTHTSGVIEWSMRRIRSIVHPDAAAATTQVSVTSTSDGPSAEAVEVSLHACLSKVVMEPWIDWETQDEDGDTASPQIKANSRGRVVVYDKGQGVMYENDSDIRSNAFAVNDDGNTAQSPPVPHDPLKHSIVLLIEPENAQLLRVGMGLGATWIQIARQSDLRSELEVKDMETTGVVKAPSEACLDESNVVGKRFWYLSNLLVVLPSYHIPSPY</sequence>
<proteinExistence type="predicted"/>
<name>A0A9W8ZTE2_9AGAR</name>
<dbReference type="Proteomes" id="UP001150238">
    <property type="component" value="Unassembled WGS sequence"/>
</dbReference>
<gene>
    <name evidence="1" type="ORF">C8J55DRAFT_527328</name>
</gene>
<dbReference type="EMBL" id="JANVFS010000045">
    <property type="protein sequence ID" value="KAJ4466480.1"/>
    <property type="molecule type" value="Genomic_DNA"/>
</dbReference>
<accession>A0A9W8ZTE2</accession>
<evidence type="ECO:0000313" key="2">
    <source>
        <dbReference type="Proteomes" id="UP001150238"/>
    </source>
</evidence>